<dbReference type="PANTHER" id="PTHR10559:SF18">
    <property type="entry name" value="TRANSCOBALAMIN II"/>
    <property type="match status" value="1"/>
</dbReference>
<evidence type="ECO:0000313" key="7">
    <source>
        <dbReference type="Proteomes" id="UP001165287"/>
    </source>
</evidence>
<gene>
    <name evidence="6" type="ORF">K9V48_12735</name>
</gene>
<keyword evidence="3" id="KW-0812">Transmembrane</keyword>
<dbReference type="EMBL" id="JAIQUM010000026">
    <property type="protein sequence ID" value="MBZ5751093.1"/>
    <property type="molecule type" value="Genomic_DNA"/>
</dbReference>
<dbReference type="CDD" id="cd00688">
    <property type="entry name" value="ISOPREN_C2_like"/>
    <property type="match status" value="1"/>
</dbReference>
<accession>A0ABS7US32</accession>
<feature type="compositionally biased region" description="Acidic residues" evidence="2">
    <location>
        <begin position="602"/>
        <end position="612"/>
    </location>
</feature>
<keyword evidence="1" id="KW-0677">Repeat</keyword>
<evidence type="ECO:0000256" key="2">
    <source>
        <dbReference type="SAM" id="MobiDB-lite"/>
    </source>
</evidence>
<feature type="region of interest" description="Disordered" evidence="2">
    <location>
        <begin position="241"/>
        <end position="291"/>
    </location>
</feature>
<dbReference type="SUPFAM" id="SSF48239">
    <property type="entry name" value="Terpenoid cyclases/Protein prenyltransferases"/>
    <property type="match status" value="1"/>
</dbReference>
<dbReference type="Pfam" id="PF00432">
    <property type="entry name" value="Prenyltrans"/>
    <property type="match status" value="1"/>
</dbReference>
<dbReference type="Pfam" id="PF14478">
    <property type="entry name" value="DUF4430"/>
    <property type="match status" value="1"/>
</dbReference>
<dbReference type="InterPro" id="IPR051588">
    <property type="entry name" value="Cobalamin_Transport"/>
</dbReference>
<proteinExistence type="predicted"/>
<comment type="caution">
    <text evidence="6">The sequence shown here is derived from an EMBL/GenBank/DDBJ whole genome shotgun (WGS) entry which is preliminary data.</text>
</comment>
<keyword evidence="7" id="KW-1185">Reference proteome</keyword>
<evidence type="ECO:0000256" key="1">
    <source>
        <dbReference type="ARBA" id="ARBA00022737"/>
    </source>
</evidence>
<dbReference type="RefSeq" id="WP_224139369.1">
    <property type="nucleotide sequence ID" value="NZ_JAIQUM010000026.1"/>
</dbReference>
<feature type="transmembrane region" description="Helical" evidence="3">
    <location>
        <begin position="663"/>
        <end position="683"/>
    </location>
</feature>
<feature type="compositionally biased region" description="Basic and acidic residues" evidence="2">
    <location>
        <begin position="613"/>
        <end position="627"/>
    </location>
</feature>
<dbReference type="PANTHER" id="PTHR10559">
    <property type="entry name" value="TRANSCOBALAMIN-1/GASTRIC INTRINSIC FACTOR"/>
    <property type="match status" value="1"/>
</dbReference>
<dbReference type="Gene3D" id="2.170.130.30">
    <property type="match status" value="2"/>
</dbReference>
<feature type="compositionally biased region" description="Acidic residues" evidence="2">
    <location>
        <begin position="248"/>
        <end position="261"/>
    </location>
</feature>
<feature type="domain" description="Prenyltransferase alpha-alpha toroid" evidence="4">
    <location>
        <begin position="390"/>
        <end position="566"/>
    </location>
</feature>
<name>A0ABS7US32_9BACI</name>
<reference evidence="6" key="1">
    <citation type="submission" date="2024-05" db="EMBL/GenBank/DDBJ databases">
        <title>Metabacillus sp. nov., isolated from the rhizosphere soil of tomato plants.</title>
        <authorList>
            <person name="Ma R."/>
        </authorList>
    </citation>
    <scope>NUCLEOTIDE SEQUENCE</scope>
    <source>
        <strain evidence="6">DBTR6</strain>
    </source>
</reference>
<dbReference type="InterPro" id="IPR001330">
    <property type="entry name" value="Prenyltrans"/>
</dbReference>
<sequence>MMNKRNMTQRFIALSSIMVLVMIQILSFLPQQINAAALTNGATIAVVDQDDKKIVPITAVEVEEGQTAFDILKEVTGEQEVALDYSIHEQFGAMIGGIGEVAPEGYDYWGFIINGEEAQVGASSYVVEKGDSLLFKIISYPAEKVNITVSAMDSLDHSIFNETVQVVKGASAFDALKLAGKTAAVKVDAAIDPVYWAYINNIGEAKLGEYEYWSTYMNENYMTEGLSSYLVKEGDHLNLTVESWAPPTDDDNGTGEEEGETPDTGGETPEGENEQQPDPTLPPAADPVTEEQVATAIQSATQFISKQGVKDEFGAIAIKAAGKEIPQQYIDNLKKSIITNEGNYRNVTDYERIVLALSAAGIDAANFAGYNLIEKIHSNERMTNQGNNGVIYALLALDSGDYDVPNDAKWTRESLVNYLLDQQLDNGGWSLYGSKASVDITGMALTALAPYKGQAKVQGAIDQAVAWVSSVQDENGGFSDDSNGGDASETTAQVIIGLASVGINPTEERFTKQPVDTFAESLDSPSSGVNLIQHLLTFKQDDGGFAHLQGGESDMMASSQALLALASYDNYLTNKGSIYQFTKPMIEVAPTPEQIDGKDETPTVDENEDETPTVDKNEGEKPTKEEAQQNTDTVVKDEVENTNENKVVTKSEGHKLPSTATPLFNLLATGGTLLVIGSTVLIYTQRRQAKKA</sequence>
<dbReference type="Proteomes" id="UP001165287">
    <property type="component" value="Unassembled WGS sequence"/>
</dbReference>
<evidence type="ECO:0000313" key="6">
    <source>
        <dbReference type="EMBL" id="MBZ5751093.1"/>
    </source>
</evidence>
<evidence type="ECO:0000256" key="3">
    <source>
        <dbReference type="SAM" id="Phobius"/>
    </source>
</evidence>
<keyword evidence="3" id="KW-0472">Membrane</keyword>
<organism evidence="6 7">
    <name type="scientific">Metabacillus rhizolycopersici</name>
    <dbReference type="NCBI Taxonomy" id="2875709"/>
    <lineage>
        <taxon>Bacteria</taxon>
        <taxon>Bacillati</taxon>
        <taxon>Bacillota</taxon>
        <taxon>Bacilli</taxon>
        <taxon>Bacillales</taxon>
        <taxon>Bacillaceae</taxon>
        <taxon>Metabacillus</taxon>
    </lineage>
</organism>
<feature type="domain" description="Transcobalamin-like C-terminal" evidence="5">
    <location>
        <begin position="65"/>
        <end position="137"/>
    </location>
</feature>
<protein>
    <submittedName>
        <fullName evidence="6">DUF4430 domain-containing protein</fullName>
    </submittedName>
</protein>
<dbReference type="Gene3D" id="1.50.10.20">
    <property type="match status" value="1"/>
</dbReference>
<keyword evidence="3" id="KW-1133">Transmembrane helix</keyword>
<dbReference type="InterPro" id="IPR008930">
    <property type="entry name" value="Terpenoid_cyclase/PrenylTrfase"/>
</dbReference>
<evidence type="ECO:0000259" key="5">
    <source>
        <dbReference type="Pfam" id="PF14478"/>
    </source>
</evidence>
<evidence type="ECO:0000259" key="4">
    <source>
        <dbReference type="Pfam" id="PF00432"/>
    </source>
</evidence>
<feature type="region of interest" description="Disordered" evidence="2">
    <location>
        <begin position="591"/>
        <end position="634"/>
    </location>
</feature>
<dbReference type="InterPro" id="IPR027954">
    <property type="entry name" value="Transcobalamin-like_C"/>
</dbReference>